<keyword evidence="4 9" id="KW-0560">Oxidoreductase</keyword>
<name>A0A9D1SW59_9FIRM</name>
<dbReference type="Pfam" id="PF21478">
    <property type="entry name" value="GcvP2_C"/>
    <property type="match status" value="1"/>
</dbReference>
<organism evidence="9 10">
    <name type="scientific">Candidatus Limadaptatus stercoripullorum</name>
    <dbReference type="NCBI Taxonomy" id="2840846"/>
    <lineage>
        <taxon>Bacteria</taxon>
        <taxon>Bacillati</taxon>
        <taxon>Bacillota</taxon>
        <taxon>Clostridia</taxon>
        <taxon>Eubacteriales</taxon>
        <taxon>Candidatus Limadaptatus</taxon>
    </lineage>
</organism>
<feature type="region of interest" description="Disordered" evidence="6">
    <location>
        <begin position="451"/>
        <end position="473"/>
    </location>
</feature>
<dbReference type="Proteomes" id="UP000886857">
    <property type="component" value="Unassembled WGS sequence"/>
</dbReference>
<feature type="domain" description="Glycine dehydrogenase C-terminal" evidence="8">
    <location>
        <begin position="342"/>
        <end position="437"/>
    </location>
</feature>
<gene>
    <name evidence="9" type="primary">gcvPB</name>
    <name evidence="9" type="ORF">IAC73_04005</name>
</gene>
<evidence type="ECO:0000313" key="10">
    <source>
        <dbReference type="Proteomes" id="UP000886857"/>
    </source>
</evidence>
<dbReference type="PANTHER" id="PTHR11773:SF1">
    <property type="entry name" value="GLYCINE DEHYDROGENASE (DECARBOXYLATING), MITOCHONDRIAL"/>
    <property type="match status" value="1"/>
</dbReference>
<evidence type="ECO:0000259" key="7">
    <source>
        <dbReference type="Pfam" id="PF00266"/>
    </source>
</evidence>
<dbReference type="Gene3D" id="6.20.440.10">
    <property type="match status" value="1"/>
</dbReference>
<keyword evidence="3" id="KW-0663">Pyridoxal phosphate</keyword>
<feature type="domain" description="Aminotransferase class V" evidence="7">
    <location>
        <begin position="153"/>
        <end position="271"/>
    </location>
</feature>
<dbReference type="NCBIfam" id="NF003346">
    <property type="entry name" value="PRK04366.1"/>
    <property type="match status" value="1"/>
</dbReference>
<dbReference type="EC" id="1.4.4.2" evidence="2"/>
<evidence type="ECO:0000259" key="8">
    <source>
        <dbReference type="Pfam" id="PF21478"/>
    </source>
</evidence>
<dbReference type="GO" id="GO:0019464">
    <property type="term" value="P:glycine decarboxylation via glycine cleavage system"/>
    <property type="evidence" value="ECO:0007669"/>
    <property type="project" value="TreeGrafter"/>
</dbReference>
<dbReference type="Gene3D" id="3.90.1150.10">
    <property type="entry name" value="Aspartate Aminotransferase, domain 1"/>
    <property type="match status" value="1"/>
</dbReference>
<evidence type="ECO:0000256" key="4">
    <source>
        <dbReference type="ARBA" id="ARBA00023002"/>
    </source>
</evidence>
<reference evidence="9" key="1">
    <citation type="submission" date="2020-10" db="EMBL/GenBank/DDBJ databases">
        <authorList>
            <person name="Gilroy R."/>
        </authorList>
    </citation>
    <scope>NUCLEOTIDE SEQUENCE</scope>
    <source>
        <strain evidence="9">10406</strain>
    </source>
</reference>
<dbReference type="FunFam" id="3.40.640.10:FF:000224">
    <property type="entry name" value="Probable glycine dehydrogenase (decarboxylating) subunit 2"/>
    <property type="match status" value="1"/>
</dbReference>
<evidence type="ECO:0000313" key="9">
    <source>
        <dbReference type="EMBL" id="HIU98989.1"/>
    </source>
</evidence>
<dbReference type="InterPro" id="IPR020581">
    <property type="entry name" value="GDC_P"/>
</dbReference>
<dbReference type="GO" id="GO:0005960">
    <property type="term" value="C:glycine cleavage complex"/>
    <property type="evidence" value="ECO:0007669"/>
    <property type="project" value="TreeGrafter"/>
</dbReference>
<dbReference type="InterPro" id="IPR015421">
    <property type="entry name" value="PyrdxlP-dep_Trfase_major"/>
</dbReference>
<dbReference type="GO" id="GO:0005829">
    <property type="term" value="C:cytosol"/>
    <property type="evidence" value="ECO:0007669"/>
    <property type="project" value="TreeGrafter"/>
</dbReference>
<dbReference type="InterPro" id="IPR015422">
    <property type="entry name" value="PyrdxlP-dep_Trfase_small"/>
</dbReference>
<sequence>MKTVFELSVPGRRGVEMPAPTVKKNDYDSSLLRGSLRLPELSEQEVVRHYTALSKRAFGVDDGFYPLGSCTMKYNPKLHEKLAALPGFADVHPLTRADRIQGSLALIDTLSSYLCGITGMDAFTTQPAAGAHGEFTGLLLIKAYHASRGDTARTKVIIPDSAHGTNPASAVMAGFEVVHVGTDASGDVDIEALSSLVGADTAALMLTNPSTLGLFEKNVLRIADIVHKAGGLMYYDGANLNAVAGVVRPGDMGFDVVHLNLHKTFSAPHGGGGPGAGPVGCKKELAPFLPEPRIVDTEAGFRFNYGKRSAGRVTSFYGNFAVLVKALAYIVTLGGEGLAASSRAAVLNANYLREQMSLHYPIDTSRPCMHEFVVSMKKLKDETGVTATDVAKALIDRGIHPPTVYFPLIVEEAMMFEPTETESKETLDRAAEAFGEIVRFAYTDPGQLKAAPVTTPVGRPDEATAARKPVLKG</sequence>
<dbReference type="GO" id="GO:0030170">
    <property type="term" value="F:pyridoxal phosphate binding"/>
    <property type="evidence" value="ECO:0007669"/>
    <property type="project" value="TreeGrafter"/>
</dbReference>
<dbReference type="EMBL" id="DVOE01000061">
    <property type="protein sequence ID" value="HIU98989.1"/>
    <property type="molecule type" value="Genomic_DNA"/>
</dbReference>
<protein>
    <recommendedName>
        <fullName evidence="2">glycine dehydrogenase (aminomethyl-transferring)</fullName>
        <ecNumber evidence="2">1.4.4.2</ecNumber>
    </recommendedName>
</protein>
<dbReference type="GO" id="GO:0004375">
    <property type="term" value="F:glycine dehydrogenase (decarboxylating) activity"/>
    <property type="evidence" value="ECO:0007669"/>
    <property type="project" value="UniProtKB-EC"/>
</dbReference>
<dbReference type="PANTHER" id="PTHR11773">
    <property type="entry name" value="GLYCINE DEHYDROGENASE, DECARBOXYLATING"/>
    <property type="match status" value="1"/>
</dbReference>
<evidence type="ECO:0000256" key="3">
    <source>
        <dbReference type="ARBA" id="ARBA00022898"/>
    </source>
</evidence>
<evidence type="ECO:0000256" key="5">
    <source>
        <dbReference type="ARBA" id="ARBA00049026"/>
    </source>
</evidence>
<dbReference type="InterPro" id="IPR049316">
    <property type="entry name" value="GDC-P_C"/>
</dbReference>
<comment type="caution">
    <text evidence="9">The sequence shown here is derived from an EMBL/GenBank/DDBJ whole genome shotgun (WGS) entry which is preliminary data.</text>
</comment>
<evidence type="ECO:0000256" key="6">
    <source>
        <dbReference type="SAM" id="MobiDB-lite"/>
    </source>
</evidence>
<proteinExistence type="predicted"/>
<evidence type="ECO:0000256" key="2">
    <source>
        <dbReference type="ARBA" id="ARBA00012134"/>
    </source>
</evidence>
<dbReference type="AlphaFoldDB" id="A0A9D1SW59"/>
<dbReference type="SUPFAM" id="SSF53383">
    <property type="entry name" value="PLP-dependent transferases"/>
    <property type="match status" value="1"/>
</dbReference>
<accession>A0A9D1SW59</accession>
<dbReference type="FunFam" id="3.90.1150.10:FF:000014">
    <property type="entry name" value="Probable glycine dehydrogenase (decarboxylating) subunit 2"/>
    <property type="match status" value="1"/>
</dbReference>
<dbReference type="InterPro" id="IPR000192">
    <property type="entry name" value="Aminotrans_V_dom"/>
</dbReference>
<dbReference type="Pfam" id="PF00266">
    <property type="entry name" value="Aminotran_5"/>
    <property type="match status" value="1"/>
</dbReference>
<dbReference type="GO" id="GO:0016594">
    <property type="term" value="F:glycine binding"/>
    <property type="evidence" value="ECO:0007669"/>
    <property type="project" value="TreeGrafter"/>
</dbReference>
<dbReference type="InterPro" id="IPR015424">
    <property type="entry name" value="PyrdxlP-dep_Trfase"/>
</dbReference>
<evidence type="ECO:0000256" key="1">
    <source>
        <dbReference type="ARBA" id="ARBA00003788"/>
    </source>
</evidence>
<dbReference type="Gene3D" id="3.40.640.10">
    <property type="entry name" value="Type I PLP-dependent aspartate aminotransferase-like (Major domain)"/>
    <property type="match status" value="1"/>
</dbReference>
<reference evidence="9" key="2">
    <citation type="journal article" date="2021" name="PeerJ">
        <title>Extensive microbial diversity within the chicken gut microbiome revealed by metagenomics and culture.</title>
        <authorList>
            <person name="Gilroy R."/>
            <person name="Ravi A."/>
            <person name="Getino M."/>
            <person name="Pursley I."/>
            <person name="Horton D.L."/>
            <person name="Alikhan N.F."/>
            <person name="Baker D."/>
            <person name="Gharbi K."/>
            <person name="Hall N."/>
            <person name="Watson M."/>
            <person name="Adriaenssens E.M."/>
            <person name="Foster-Nyarko E."/>
            <person name="Jarju S."/>
            <person name="Secka A."/>
            <person name="Antonio M."/>
            <person name="Oren A."/>
            <person name="Chaudhuri R.R."/>
            <person name="La Ragione R."/>
            <person name="Hildebrand F."/>
            <person name="Pallen M.J."/>
        </authorList>
    </citation>
    <scope>NUCLEOTIDE SEQUENCE</scope>
    <source>
        <strain evidence="9">10406</strain>
    </source>
</reference>
<comment type="function">
    <text evidence="1">The glycine cleavage system catalyzes the degradation of glycine. The P protein binds the alpha-amino group of glycine through its pyridoxal phosphate cofactor; CO(2) is released and the remaining methylamine moiety is then transferred to the lipoamide cofactor of the H protein.</text>
</comment>
<comment type="catalytic activity">
    <reaction evidence="5">
        <text>N(6)-[(R)-lipoyl]-L-lysyl-[glycine-cleavage complex H protein] + glycine + H(+) = N(6)-[(R)-S(8)-aminomethyldihydrolipoyl]-L-lysyl-[glycine-cleavage complex H protein] + CO2</text>
        <dbReference type="Rhea" id="RHEA:24304"/>
        <dbReference type="Rhea" id="RHEA-COMP:10494"/>
        <dbReference type="Rhea" id="RHEA-COMP:10495"/>
        <dbReference type="ChEBI" id="CHEBI:15378"/>
        <dbReference type="ChEBI" id="CHEBI:16526"/>
        <dbReference type="ChEBI" id="CHEBI:57305"/>
        <dbReference type="ChEBI" id="CHEBI:83099"/>
        <dbReference type="ChEBI" id="CHEBI:83143"/>
        <dbReference type="EC" id="1.4.4.2"/>
    </reaction>
</comment>